<organism evidence="2 3">
    <name type="scientific">Oopsacas minuta</name>
    <dbReference type="NCBI Taxonomy" id="111878"/>
    <lineage>
        <taxon>Eukaryota</taxon>
        <taxon>Metazoa</taxon>
        <taxon>Porifera</taxon>
        <taxon>Hexactinellida</taxon>
        <taxon>Hexasterophora</taxon>
        <taxon>Lyssacinosida</taxon>
        <taxon>Leucopsacidae</taxon>
        <taxon>Oopsacas</taxon>
    </lineage>
</organism>
<name>A0AAV7JJL6_9METZ</name>
<feature type="region of interest" description="Disordered" evidence="1">
    <location>
        <begin position="337"/>
        <end position="373"/>
    </location>
</feature>
<protein>
    <submittedName>
        <fullName evidence="2">Uncharacterized protein</fullName>
    </submittedName>
</protein>
<dbReference type="AlphaFoldDB" id="A0AAV7JJL6"/>
<proteinExistence type="predicted"/>
<gene>
    <name evidence="2" type="ORF">LOD99_11511</name>
</gene>
<evidence type="ECO:0000313" key="3">
    <source>
        <dbReference type="Proteomes" id="UP001165289"/>
    </source>
</evidence>
<keyword evidence="3" id="KW-1185">Reference proteome</keyword>
<comment type="caution">
    <text evidence="2">The sequence shown here is derived from an EMBL/GenBank/DDBJ whole genome shotgun (WGS) entry which is preliminary data.</text>
</comment>
<reference evidence="2 3" key="1">
    <citation type="journal article" date="2023" name="BMC Biol.">
        <title>The compact genome of the sponge Oopsacas minuta (Hexactinellida) is lacking key metazoan core genes.</title>
        <authorList>
            <person name="Santini S."/>
            <person name="Schenkelaars Q."/>
            <person name="Jourda C."/>
            <person name="Duchesne M."/>
            <person name="Belahbib H."/>
            <person name="Rocher C."/>
            <person name="Selva M."/>
            <person name="Riesgo A."/>
            <person name="Vervoort M."/>
            <person name="Leys S.P."/>
            <person name="Kodjabachian L."/>
            <person name="Le Bivic A."/>
            <person name="Borchiellini C."/>
            <person name="Claverie J.M."/>
            <person name="Renard E."/>
        </authorList>
    </citation>
    <scope>NUCLEOTIDE SEQUENCE [LARGE SCALE GENOMIC DNA]</scope>
    <source>
        <strain evidence="2">SPO-2</strain>
    </source>
</reference>
<dbReference type="Proteomes" id="UP001165289">
    <property type="component" value="Unassembled WGS sequence"/>
</dbReference>
<accession>A0AAV7JJL6</accession>
<evidence type="ECO:0000313" key="2">
    <source>
        <dbReference type="EMBL" id="KAI6649142.1"/>
    </source>
</evidence>
<dbReference type="EMBL" id="JAKMXF010000321">
    <property type="protein sequence ID" value="KAI6649142.1"/>
    <property type="molecule type" value="Genomic_DNA"/>
</dbReference>
<sequence>MESHYTLPAESYSLTNVITQKQTSSSQPLVGNNLWAVGHVTDSTNQNLFYFDGIKGGECKWHKFQTPGLVADEVQLELGFEGVLGLKMDQSLYLGSVESVQNSAISWSQVSTKCRDFQIGRENICFRNTDSEFLHISQIEAPNESRPLPRISPPSCYCMTSSEDVICLIGSDLQILRSPYSHWLKMSISADRTFFSLFTPKIPNLSKVLLNNGHLCGLSSEGQSISLLPLVNSPSWKELSLSLQIIDVSAVSGHQLSFLLLDRHYTLHIAFLDSSTLRVTELPPSVMPDSNILLTSVRSIRSLFDKPDSIPFSSPSSLSTGDYFFTAGASDCQMDYESAAPSAPAHSQPIEFSDPITADPDPPAESADFPITISNNVSVDPPIEFSDILTPALPINLLNTETADPSAVLSHPVSAELPSDSPADIFSSSTADPLLNQLNNQSNHFFLPNDLSIIDTNSSQSADWLNSSSMSSDIRSDVRTGTKRQLAPNSNLSHKFSKIKVENPYFDARNTSLFSDLTVRTSEERRIDKRNLRERADPCPLKECSFLPVRFDYSYFEDVVCESETRGISPTLLDRTEGILFDQEFDFSAAQKEVTNLSRVYPNTSIVPVSPPPSAPPTQEFSL</sequence>
<evidence type="ECO:0000256" key="1">
    <source>
        <dbReference type="SAM" id="MobiDB-lite"/>
    </source>
</evidence>